<accession>A0A183HWH2</accession>
<name>A0A183HWH2_9BILA</name>
<protein>
    <submittedName>
        <fullName evidence="3">ASCH domain-containing protein</fullName>
    </submittedName>
</protein>
<evidence type="ECO:0000313" key="2">
    <source>
        <dbReference type="Proteomes" id="UP000267606"/>
    </source>
</evidence>
<dbReference type="WBParaSite" id="OFLC_0001183401-mRNA-1">
    <property type="protein sequence ID" value="OFLC_0001183401-mRNA-1"/>
    <property type="gene ID" value="OFLC_0001183401"/>
</dbReference>
<dbReference type="STRING" id="387005.A0A183HWH2"/>
<dbReference type="AlphaFoldDB" id="A0A183HWH2"/>
<reference evidence="1 2" key="2">
    <citation type="submission" date="2018-11" db="EMBL/GenBank/DDBJ databases">
        <authorList>
            <consortium name="Pathogen Informatics"/>
        </authorList>
    </citation>
    <scope>NUCLEOTIDE SEQUENCE [LARGE SCALE GENOMIC DNA]</scope>
</reference>
<evidence type="ECO:0000313" key="1">
    <source>
        <dbReference type="EMBL" id="VDO79562.1"/>
    </source>
</evidence>
<evidence type="ECO:0000313" key="3">
    <source>
        <dbReference type="WBParaSite" id="OFLC_0001183401-mRNA-1"/>
    </source>
</evidence>
<reference evidence="3" key="1">
    <citation type="submission" date="2016-06" db="UniProtKB">
        <authorList>
            <consortium name="WormBaseParasite"/>
        </authorList>
    </citation>
    <scope>IDENTIFICATION</scope>
</reference>
<sequence>MGEVLIDFTIAQLDDEPFLYTLVDMDDDNPLRAKLQKRRLNIYHATTRSLSEMGHYPNARQQRAVDYTTAAYDAYQPGSRQVPFLIQLFVK</sequence>
<proteinExistence type="predicted"/>
<organism evidence="3">
    <name type="scientific">Onchocerca flexuosa</name>
    <dbReference type="NCBI Taxonomy" id="387005"/>
    <lineage>
        <taxon>Eukaryota</taxon>
        <taxon>Metazoa</taxon>
        <taxon>Ecdysozoa</taxon>
        <taxon>Nematoda</taxon>
        <taxon>Chromadorea</taxon>
        <taxon>Rhabditida</taxon>
        <taxon>Spirurina</taxon>
        <taxon>Spiruromorpha</taxon>
        <taxon>Filarioidea</taxon>
        <taxon>Onchocercidae</taxon>
        <taxon>Onchocerca</taxon>
    </lineage>
</organism>
<gene>
    <name evidence="1" type="ORF">OFLC_LOCUS11830</name>
</gene>
<keyword evidence="2" id="KW-1185">Reference proteome</keyword>
<dbReference type="Proteomes" id="UP000267606">
    <property type="component" value="Unassembled WGS sequence"/>
</dbReference>
<dbReference type="EMBL" id="UZAJ01017610">
    <property type="protein sequence ID" value="VDO79562.1"/>
    <property type="molecule type" value="Genomic_DNA"/>
</dbReference>